<evidence type="ECO:0000313" key="2">
    <source>
        <dbReference type="Proteomes" id="UP000886998"/>
    </source>
</evidence>
<dbReference type="PROSITE" id="PS51257">
    <property type="entry name" value="PROKAR_LIPOPROTEIN"/>
    <property type="match status" value="1"/>
</dbReference>
<name>A0A8X6YEG2_9ARAC</name>
<dbReference type="Proteomes" id="UP000886998">
    <property type="component" value="Unassembled WGS sequence"/>
</dbReference>
<gene>
    <name evidence="1" type="ORF">TNIN_320391</name>
</gene>
<proteinExistence type="predicted"/>
<protein>
    <submittedName>
        <fullName evidence="1">Uncharacterized protein</fullName>
    </submittedName>
</protein>
<organism evidence="1 2">
    <name type="scientific">Trichonephila inaurata madagascariensis</name>
    <dbReference type="NCBI Taxonomy" id="2747483"/>
    <lineage>
        <taxon>Eukaryota</taxon>
        <taxon>Metazoa</taxon>
        <taxon>Ecdysozoa</taxon>
        <taxon>Arthropoda</taxon>
        <taxon>Chelicerata</taxon>
        <taxon>Arachnida</taxon>
        <taxon>Araneae</taxon>
        <taxon>Araneomorphae</taxon>
        <taxon>Entelegynae</taxon>
        <taxon>Araneoidea</taxon>
        <taxon>Nephilidae</taxon>
        <taxon>Trichonephila</taxon>
        <taxon>Trichonephila inaurata</taxon>
    </lineage>
</organism>
<dbReference type="EMBL" id="BMAV01017481">
    <property type="protein sequence ID" value="GFY69178.1"/>
    <property type="molecule type" value="Genomic_DNA"/>
</dbReference>
<reference evidence="1" key="1">
    <citation type="submission" date="2020-08" db="EMBL/GenBank/DDBJ databases">
        <title>Multicomponent nature underlies the extraordinary mechanical properties of spider dragline silk.</title>
        <authorList>
            <person name="Kono N."/>
            <person name="Nakamura H."/>
            <person name="Mori M."/>
            <person name="Yoshida Y."/>
            <person name="Ohtoshi R."/>
            <person name="Malay A.D."/>
            <person name="Moran D.A.P."/>
            <person name="Tomita M."/>
            <person name="Numata K."/>
            <person name="Arakawa K."/>
        </authorList>
    </citation>
    <scope>NUCLEOTIDE SEQUENCE</scope>
</reference>
<sequence length="83" mass="8881">MRTAQRPDRGALRSFVCNVKGLSPLQSFLVGVCSCGCLNVKCVSALRNGAENESEILPSYCNVCYTVPHAATGYVLISPSLFP</sequence>
<evidence type="ECO:0000313" key="1">
    <source>
        <dbReference type="EMBL" id="GFY69178.1"/>
    </source>
</evidence>
<keyword evidence="2" id="KW-1185">Reference proteome</keyword>
<accession>A0A8X6YEG2</accession>
<dbReference type="OrthoDB" id="6434393at2759"/>
<comment type="caution">
    <text evidence="1">The sequence shown here is derived from an EMBL/GenBank/DDBJ whole genome shotgun (WGS) entry which is preliminary data.</text>
</comment>
<dbReference type="AlphaFoldDB" id="A0A8X6YEG2"/>